<dbReference type="Pfam" id="PF00440">
    <property type="entry name" value="TetR_N"/>
    <property type="match status" value="1"/>
</dbReference>
<evidence type="ECO:0000256" key="1">
    <source>
        <dbReference type="ARBA" id="ARBA00023015"/>
    </source>
</evidence>
<dbReference type="InterPro" id="IPR004111">
    <property type="entry name" value="Repressor_TetR_C"/>
</dbReference>
<comment type="caution">
    <text evidence="6">The sequence shown here is derived from an EMBL/GenBank/DDBJ whole genome shotgun (WGS) entry which is preliminary data.</text>
</comment>
<dbReference type="InterPro" id="IPR001647">
    <property type="entry name" value="HTH_TetR"/>
</dbReference>
<dbReference type="Gene3D" id="1.10.357.10">
    <property type="entry name" value="Tetracycline Repressor, domain 2"/>
    <property type="match status" value="1"/>
</dbReference>
<dbReference type="RefSeq" id="WP_345221730.1">
    <property type="nucleotide sequence ID" value="NZ_BAAAXE010000013.1"/>
</dbReference>
<dbReference type="Proteomes" id="UP001589718">
    <property type="component" value="Unassembled WGS sequence"/>
</dbReference>
<name>A0ABV5P9K2_STRCM</name>
<feature type="domain" description="HTH tetR-type" evidence="5">
    <location>
        <begin position="40"/>
        <end position="100"/>
    </location>
</feature>
<keyword evidence="7" id="KW-1185">Reference proteome</keyword>
<evidence type="ECO:0000313" key="7">
    <source>
        <dbReference type="Proteomes" id="UP001589718"/>
    </source>
</evidence>
<dbReference type="Gene3D" id="1.10.10.60">
    <property type="entry name" value="Homeodomain-like"/>
    <property type="match status" value="1"/>
</dbReference>
<evidence type="ECO:0000256" key="3">
    <source>
        <dbReference type="ARBA" id="ARBA00023163"/>
    </source>
</evidence>
<reference evidence="6 7" key="1">
    <citation type="submission" date="2024-09" db="EMBL/GenBank/DDBJ databases">
        <authorList>
            <person name="Sun Q."/>
            <person name="Mori K."/>
        </authorList>
    </citation>
    <scope>NUCLEOTIDE SEQUENCE [LARGE SCALE GENOMIC DNA]</scope>
    <source>
        <strain evidence="6 7">JCM 4362</strain>
    </source>
</reference>
<dbReference type="Pfam" id="PF02909">
    <property type="entry name" value="TetR_C_1"/>
    <property type="match status" value="1"/>
</dbReference>
<keyword evidence="3" id="KW-0804">Transcription</keyword>
<protein>
    <submittedName>
        <fullName evidence="6">TetR/AcrR family transcriptional regulator</fullName>
    </submittedName>
</protein>
<feature type="DNA-binding region" description="H-T-H motif" evidence="4">
    <location>
        <begin position="63"/>
        <end position="82"/>
    </location>
</feature>
<evidence type="ECO:0000259" key="5">
    <source>
        <dbReference type="PROSITE" id="PS50977"/>
    </source>
</evidence>
<dbReference type="SUPFAM" id="SSF48498">
    <property type="entry name" value="Tetracyclin repressor-like, C-terminal domain"/>
    <property type="match status" value="1"/>
</dbReference>
<gene>
    <name evidence="6" type="ORF">ACFFTU_07955</name>
</gene>
<dbReference type="EMBL" id="JBHMCR010000004">
    <property type="protein sequence ID" value="MFB9519875.1"/>
    <property type="molecule type" value="Genomic_DNA"/>
</dbReference>
<proteinExistence type="predicted"/>
<dbReference type="PROSITE" id="PS50977">
    <property type="entry name" value="HTH_TETR_2"/>
    <property type="match status" value="1"/>
</dbReference>
<accession>A0ABV5P9K2</accession>
<dbReference type="InterPro" id="IPR050109">
    <property type="entry name" value="HTH-type_TetR-like_transc_reg"/>
</dbReference>
<sequence>MSDTKDTADGAVEAGTAALRPSLELLWGAGERPARGPKRGLSLETVVGAAVRIADAEGIDTLSMRRLAGELGTGTMSLYRYVPGKTELLDLMLDHVQVELIEEYDPAAAEDWRGAVRAIAYGTLALHRRHPWLLRVNQSRVLLGPGSLRSMEVSMAGLRDLTDFSDPELVSVLMAVQSLAAGSARMEIEAREAAEEMGLDNDAFWAGQLPYLEKAMRSGNYPVMASLSEDAFSPAFDHFAFGLERLIDGFGVLVDQRLAAR</sequence>
<evidence type="ECO:0000313" key="6">
    <source>
        <dbReference type="EMBL" id="MFB9519875.1"/>
    </source>
</evidence>
<dbReference type="PANTHER" id="PTHR30055:SF151">
    <property type="entry name" value="TRANSCRIPTIONAL REGULATORY PROTEIN"/>
    <property type="match status" value="1"/>
</dbReference>
<evidence type="ECO:0000256" key="2">
    <source>
        <dbReference type="ARBA" id="ARBA00023125"/>
    </source>
</evidence>
<organism evidence="6 7">
    <name type="scientific">Streptomyces cremeus</name>
    <dbReference type="NCBI Taxonomy" id="66881"/>
    <lineage>
        <taxon>Bacteria</taxon>
        <taxon>Bacillati</taxon>
        <taxon>Actinomycetota</taxon>
        <taxon>Actinomycetes</taxon>
        <taxon>Kitasatosporales</taxon>
        <taxon>Streptomycetaceae</taxon>
        <taxon>Streptomyces</taxon>
    </lineage>
</organism>
<keyword evidence="1" id="KW-0805">Transcription regulation</keyword>
<evidence type="ECO:0000256" key="4">
    <source>
        <dbReference type="PROSITE-ProRule" id="PRU00335"/>
    </source>
</evidence>
<dbReference type="PANTHER" id="PTHR30055">
    <property type="entry name" value="HTH-TYPE TRANSCRIPTIONAL REGULATOR RUTR"/>
    <property type="match status" value="1"/>
</dbReference>
<dbReference type="InterPro" id="IPR009057">
    <property type="entry name" value="Homeodomain-like_sf"/>
</dbReference>
<keyword evidence="2 4" id="KW-0238">DNA-binding</keyword>
<dbReference type="SUPFAM" id="SSF46689">
    <property type="entry name" value="Homeodomain-like"/>
    <property type="match status" value="1"/>
</dbReference>
<dbReference type="InterPro" id="IPR036271">
    <property type="entry name" value="Tet_transcr_reg_TetR-rel_C_sf"/>
</dbReference>